<dbReference type="InterPro" id="IPR029068">
    <property type="entry name" value="Glyas_Bleomycin-R_OHBP_Dase"/>
</dbReference>
<evidence type="ECO:0000313" key="3">
    <source>
        <dbReference type="Proteomes" id="UP000582837"/>
    </source>
</evidence>
<evidence type="ECO:0000313" key="2">
    <source>
        <dbReference type="EMBL" id="MBB6070615.1"/>
    </source>
</evidence>
<dbReference type="Pfam" id="PF00903">
    <property type="entry name" value="Glyoxalase"/>
    <property type="match status" value="1"/>
</dbReference>
<dbReference type="AlphaFoldDB" id="A0A841GXY4"/>
<dbReference type="PROSITE" id="PS51819">
    <property type="entry name" value="VOC"/>
    <property type="match status" value="1"/>
</dbReference>
<feature type="domain" description="VOC" evidence="1">
    <location>
        <begin position="2"/>
        <end position="146"/>
    </location>
</feature>
<gene>
    <name evidence="2" type="ORF">HNQ61_002236</name>
</gene>
<sequence>MKYAHTNVVARDWERLAAFYEQVFECVRVPPVRSQSGAWLEAGTGVPGARLNGVHLRLPGFGDAGPTLEVYSYSSMEPNPPQVANRTGFGHIAFEVDDVAAVLAEVVLHGGAEVGRITEAVVPGKGRITFVYAADPEGNLIELQRWELDRTA</sequence>
<organism evidence="2 3">
    <name type="scientific">Longimicrobium terrae</name>
    <dbReference type="NCBI Taxonomy" id="1639882"/>
    <lineage>
        <taxon>Bacteria</taxon>
        <taxon>Pseudomonadati</taxon>
        <taxon>Gemmatimonadota</taxon>
        <taxon>Longimicrobiia</taxon>
        <taxon>Longimicrobiales</taxon>
        <taxon>Longimicrobiaceae</taxon>
        <taxon>Longimicrobium</taxon>
    </lineage>
</organism>
<dbReference type="EMBL" id="JACHIA010000005">
    <property type="protein sequence ID" value="MBB6070615.1"/>
    <property type="molecule type" value="Genomic_DNA"/>
</dbReference>
<dbReference type="InterPro" id="IPR004360">
    <property type="entry name" value="Glyas_Fos-R_dOase_dom"/>
</dbReference>
<keyword evidence="3" id="KW-1185">Reference proteome</keyword>
<evidence type="ECO:0000259" key="1">
    <source>
        <dbReference type="PROSITE" id="PS51819"/>
    </source>
</evidence>
<protein>
    <submittedName>
        <fullName evidence="2">Putative enzyme related to lactoylglutathione lyase</fullName>
    </submittedName>
</protein>
<dbReference type="SUPFAM" id="SSF54593">
    <property type="entry name" value="Glyoxalase/Bleomycin resistance protein/Dihydroxybiphenyl dioxygenase"/>
    <property type="match status" value="1"/>
</dbReference>
<name>A0A841GXY4_9BACT</name>
<comment type="caution">
    <text evidence="2">The sequence shown here is derived from an EMBL/GenBank/DDBJ whole genome shotgun (WGS) entry which is preliminary data.</text>
</comment>
<keyword evidence="2" id="KW-0456">Lyase</keyword>
<dbReference type="Proteomes" id="UP000582837">
    <property type="component" value="Unassembled WGS sequence"/>
</dbReference>
<dbReference type="Gene3D" id="3.10.180.10">
    <property type="entry name" value="2,3-Dihydroxybiphenyl 1,2-Dioxygenase, domain 1"/>
    <property type="match status" value="1"/>
</dbReference>
<dbReference type="InterPro" id="IPR037523">
    <property type="entry name" value="VOC_core"/>
</dbReference>
<dbReference type="RefSeq" id="WP_205761455.1">
    <property type="nucleotide sequence ID" value="NZ_JABDTL010000001.1"/>
</dbReference>
<accession>A0A841GXY4</accession>
<reference evidence="2 3" key="1">
    <citation type="submission" date="2020-08" db="EMBL/GenBank/DDBJ databases">
        <title>Genomic Encyclopedia of Type Strains, Phase IV (KMG-IV): sequencing the most valuable type-strain genomes for metagenomic binning, comparative biology and taxonomic classification.</title>
        <authorList>
            <person name="Goeker M."/>
        </authorList>
    </citation>
    <scope>NUCLEOTIDE SEQUENCE [LARGE SCALE GENOMIC DNA]</scope>
    <source>
        <strain evidence="2 3">DSM 29007</strain>
    </source>
</reference>
<dbReference type="GO" id="GO:0016829">
    <property type="term" value="F:lyase activity"/>
    <property type="evidence" value="ECO:0007669"/>
    <property type="project" value="UniProtKB-KW"/>
</dbReference>
<proteinExistence type="predicted"/>